<dbReference type="Proteomes" id="UP001151760">
    <property type="component" value="Unassembled WGS sequence"/>
</dbReference>
<dbReference type="Pfam" id="PF08284">
    <property type="entry name" value="RVP_2"/>
    <property type="match status" value="1"/>
</dbReference>
<evidence type="ECO:0000313" key="3">
    <source>
        <dbReference type="Proteomes" id="UP001151760"/>
    </source>
</evidence>
<dbReference type="CDD" id="cd09274">
    <property type="entry name" value="RNase_HI_RT_Ty3"/>
    <property type="match status" value="1"/>
</dbReference>
<keyword evidence="2" id="KW-0548">Nucleotidyltransferase</keyword>
<dbReference type="EMBL" id="BQNB010014212">
    <property type="protein sequence ID" value="GJT25420.1"/>
    <property type="molecule type" value="Genomic_DNA"/>
</dbReference>
<comment type="caution">
    <text evidence="2">The sequence shown here is derived from an EMBL/GenBank/DDBJ whole genome shotgun (WGS) entry which is preliminary data.</text>
</comment>
<accession>A0ABQ5CED0</accession>
<organism evidence="2 3">
    <name type="scientific">Tanacetum coccineum</name>
    <dbReference type="NCBI Taxonomy" id="301880"/>
    <lineage>
        <taxon>Eukaryota</taxon>
        <taxon>Viridiplantae</taxon>
        <taxon>Streptophyta</taxon>
        <taxon>Embryophyta</taxon>
        <taxon>Tracheophyta</taxon>
        <taxon>Spermatophyta</taxon>
        <taxon>Magnoliopsida</taxon>
        <taxon>eudicotyledons</taxon>
        <taxon>Gunneridae</taxon>
        <taxon>Pentapetalae</taxon>
        <taxon>asterids</taxon>
        <taxon>campanulids</taxon>
        <taxon>Asterales</taxon>
        <taxon>Asteraceae</taxon>
        <taxon>Asteroideae</taxon>
        <taxon>Anthemideae</taxon>
        <taxon>Anthemidinae</taxon>
        <taxon>Tanacetum</taxon>
    </lineage>
</organism>
<dbReference type="InterPro" id="IPR021109">
    <property type="entry name" value="Peptidase_aspartic_dom_sf"/>
</dbReference>
<keyword evidence="2" id="KW-0808">Transferase</keyword>
<dbReference type="SUPFAM" id="SSF50630">
    <property type="entry name" value="Acid proteases"/>
    <property type="match status" value="1"/>
</dbReference>
<keyword evidence="2" id="KW-0695">RNA-directed DNA polymerase</keyword>
<dbReference type="PANTHER" id="PTHR34072">
    <property type="entry name" value="ENZYMATIC POLYPROTEIN-RELATED"/>
    <property type="match status" value="1"/>
</dbReference>
<dbReference type="CDD" id="cd00303">
    <property type="entry name" value="retropepsin_like"/>
    <property type="match status" value="1"/>
</dbReference>
<evidence type="ECO:0000259" key="1">
    <source>
        <dbReference type="Pfam" id="PF17919"/>
    </source>
</evidence>
<dbReference type="PANTHER" id="PTHR34072:SF52">
    <property type="entry name" value="RIBONUCLEASE H"/>
    <property type="match status" value="1"/>
</dbReference>
<sequence length="543" mass="62531">MFYRYVLLNDRYASILFDLGADKSFVYTAFSTLIDIAPSTLDTSYDVELAVGKVVSTNTVLCDCTLTLLNHLFKIDLLPTELGSFDVIVGIDWLSNHRAEIICYKKIIRIPLPIGETLEVHGERPEKDQKCLLSMKTDEKILEDILIVRDFPEVFPKDLSRLPPTREIEFRINLIPEAMRTLKEKLCNALVLALLDGPDDFVVYCDASNQGFECVLMQRGKVIAYASRQLKVYEKNYTTHDLELGVVVFADHMSLKHIFDQKELNMCQRRWIELFSDYDCKIRYHPGKANIVADALSRKERIKPRLVRAMSMMIYSGIKTKILEAQSKASKDLNAPAEMRRGLDKQFERKNDSGLYFMDRIWIPSSGNIRTLILDEAHTSKYSVHSGADKILTKSAHFLPIHEDYKMEKLARIYINEVIARYGVPLSIISDRDSRFMSQFWQTHQKALGTQLNMSTAYHPHTDDANLQVPLEEIKINAKLCFVEEPIEIVDREVKKIKQIRIPIVKVHSNSKRGAEFTWEREDQFRSKYSHLFSNTSQADGTS</sequence>
<reference evidence="2" key="1">
    <citation type="journal article" date="2022" name="Int. J. Mol. Sci.">
        <title>Draft Genome of Tanacetum Coccineum: Genomic Comparison of Closely Related Tanacetum-Family Plants.</title>
        <authorList>
            <person name="Yamashiro T."/>
            <person name="Shiraishi A."/>
            <person name="Nakayama K."/>
            <person name="Satake H."/>
        </authorList>
    </citation>
    <scope>NUCLEOTIDE SEQUENCE</scope>
</reference>
<protein>
    <submittedName>
        <fullName evidence="2">Reverse transcriptase domain-containing protein</fullName>
    </submittedName>
</protein>
<dbReference type="Pfam" id="PF17919">
    <property type="entry name" value="RT_RNaseH_2"/>
    <property type="match status" value="1"/>
</dbReference>
<dbReference type="Gene3D" id="3.30.420.10">
    <property type="entry name" value="Ribonuclease H-like superfamily/Ribonuclease H"/>
    <property type="match status" value="1"/>
</dbReference>
<feature type="domain" description="Reverse transcriptase/retrotransposon-derived protein RNase H-like" evidence="1">
    <location>
        <begin position="177"/>
        <end position="250"/>
    </location>
</feature>
<dbReference type="SUPFAM" id="SSF53098">
    <property type="entry name" value="Ribonuclease H-like"/>
    <property type="match status" value="1"/>
</dbReference>
<proteinExistence type="predicted"/>
<dbReference type="InterPro" id="IPR041577">
    <property type="entry name" value="RT_RNaseH_2"/>
</dbReference>
<dbReference type="SUPFAM" id="SSF56672">
    <property type="entry name" value="DNA/RNA polymerases"/>
    <property type="match status" value="1"/>
</dbReference>
<dbReference type="GO" id="GO:0003964">
    <property type="term" value="F:RNA-directed DNA polymerase activity"/>
    <property type="evidence" value="ECO:0007669"/>
    <property type="project" value="UniProtKB-KW"/>
</dbReference>
<name>A0ABQ5CED0_9ASTR</name>
<dbReference type="InterPro" id="IPR043502">
    <property type="entry name" value="DNA/RNA_pol_sf"/>
</dbReference>
<reference evidence="2" key="2">
    <citation type="submission" date="2022-01" db="EMBL/GenBank/DDBJ databases">
        <authorList>
            <person name="Yamashiro T."/>
            <person name="Shiraishi A."/>
            <person name="Satake H."/>
            <person name="Nakayama K."/>
        </authorList>
    </citation>
    <scope>NUCLEOTIDE SEQUENCE</scope>
</reference>
<gene>
    <name evidence="2" type="ORF">Tco_0895357</name>
</gene>
<dbReference type="Gene3D" id="2.40.70.10">
    <property type="entry name" value="Acid Proteases"/>
    <property type="match status" value="1"/>
</dbReference>
<keyword evidence="3" id="KW-1185">Reference proteome</keyword>
<dbReference type="InterPro" id="IPR012337">
    <property type="entry name" value="RNaseH-like_sf"/>
</dbReference>
<evidence type="ECO:0000313" key="2">
    <source>
        <dbReference type="EMBL" id="GJT25420.1"/>
    </source>
</evidence>
<dbReference type="InterPro" id="IPR036397">
    <property type="entry name" value="RNaseH_sf"/>
</dbReference>